<dbReference type="InterPro" id="IPR051468">
    <property type="entry name" value="Fungal_SecMetab_SDRs"/>
</dbReference>
<dbReference type="PRINTS" id="PR00081">
    <property type="entry name" value="GDHRDH"/>
</dbReference>
<dbReference type="InterPro" id="IPR002347">
    <property type="entry name" value="SDR_fam"/>
</dbReference>
<dbReference type="GO" id="GO:0005737">
    <property type="term" value="C:cytoplasm"/>
    <property type="evidence" value="ECO:0007669"/>
    <property type="project" value="TreeGrafter"/>
</dbReference>
<comment type="similarity">
    <text evidence="1">Belongs to the short-chain dehydrogenases/reductases (SDR) family.</text>
</comment>
<dbReference type="AlphaFoldDB" id="A0A7C8MTD6"/>
<dbReference type="PANTHER" id="PTHR43544">
    <property type="entry name" value="SHORT-CHAIN DEHYDROGENASE/REDUCTASE"/>
    <property type="match status" value="1"/>
</dbReference>
<protein>
    <submittedName>
        <fullName evidence="4">Uncharacterized protein</fullName>
    </submittedName>
</protein>
<name>A0A7C8MTD6_9PEZI</name>
<dbReference type="InParanoid" id="A0A7C8MTD6"/>
<keyword evidence="3" id="KW-0560">Oxidoreductase</keyword>
<evidence type="ECO:0000256" key="3">
    <source>
        <dbReference type="ARBA" id="ARBA00023002"/>
    </source>
</evidence>
<dbReference type="OrthoDB" id="9876299at2759"/>
<dbReference type="Gene3D" id="3.40.50.720">
    <property type="entry name" value="NAD(P)-binding Rossmann-like Domain"/>
    <property type="match status" value="1"/>
</dbReference>
<dbReference type="PANTHER" id="PTHR43544:SF7">
    <property type="entry name" value="NADB-LER2"/>
    <property type="match status" value="1"/>
</dbReference>
<dbReference type="Pfam" id="PF00106">
    <property type="entry name" value="adh_short"/>
    <property type="match status" value="1"/>
</dbReference>
<dbReference type="GO" id="GO:0016491">
    <property type="term" value="F:oxidoreductase activity"/>
    <property type="evidence" value="ECO:0007669"/>
    <property type="project" value="UniProtKB-KW"/>
</dbReference>
<keyword evidence="2" id="KW-0521">NADP</keyword>
<proteinExistence type="inferred from homology"/>
<keyword evidence="5" id="KW-1185">Reference proteome</keyword>
<evidence type="ECO:0000313" key="4">
    <source>
        <dbReference type="EMBL" id="KAF2967887.1"/>
    </source>
</evidence>
<dbReference type="SUPFAM" id="SSF51735">
    <property type="entry name" value="NAD(P)-binding Rossmann-fold domains"/>
    <property type="match status" value="1"/>
</dbReference>
<reference evidence="4 5" key="1">
    <citation type="submission" date="2019-12" db="EMBL/GenBank/DDBJ databases">
        <title>Draft genome sequence of the ascomycete Xylaria multiplex DSM 110363.</title>
        <authorList>
            <person name="Buettner E."/>
            <person name="Kellner H."/>
        </authorList>
    </citation>
    <scope>NUCLEOTIDE SEQUENCE [LARGE SCALE GENOMIC DNA]</scope>
    <source>
        <strain evidence="4 5">DSM 110363</strain>
    </source>
</reference>
<evidence type="ECO:0000256" key="1">
    <source>
        <dbReference type="ARBA" id="ARBA00006484"/>
    </source>
</evidence>
<organism evidence="4 5">
    <name type="scientific">Xylaria multiplex</name>
    <dbReference type="NCBI Taxonomy" id="323545"/>
    <lineage>
        <taxon>Eukaryota</taxon>
        <taxon>Fungi</taxon>
        <taxon>Dikarya</taxon>
        <taxon>Ascomycota</taxon>
        <taxon>Pezizomycotina</taxon>
        <taxon>Sordariomycetes</taxon>
        <taxon>Xylariomycetidae</taxon>
        <taxon>Xylariales</taxon>
        <taxon>Xylariaceae</taxon>
        <taxon>Xylaria</taxon>
    </lineage>
</organism>
<dbReference type="EMBL" id="WUBL01000060">
    <property type="protein sequence ID" value="KAF2967887.1"/>
    <property type="molecule type" value="Genomic_DNA"/>
</dbReference>
<comment type="caution">
    <text evidence="4">The sequence shown here is derived from an EMBL/GenBank/DDBJ whole genome shotgun (WGS) entry which is preliminary data.</text>
</comment>
<evidence type="ECO:0000313" key="5">
    <source>
        <dbReference type="Proteomes" id="UP000481858"/>
    </source>
</evidence>
<accession>A0A7C8MTD6</accession>
<sequence>MADSTVVFITGVGKGIGRGLLEVYLLRPNYTVIGSIRDKHAPIANELKQLPKAEGTKLIIVSIEATSATDVPKAMDDLAAAGIDHVDIAIPNSGFTPTPGPLDTADVSEVIKAININAVGPIYLYKGLLPLLEKSKKSPKWAAMSTGAASITRVEPHSAHNVLAYGMSKAGQNFFTQAIHSAHPWIISFAMHPGLVQTEMGNLGARMMGLEQAPDTIEDSVNKVIAVIDGATRENTSGKFLNTIDGTEFPW</sequence>
<evidence type="ECO:0000256" key="2">
    <source>
        <dbReference type="ARBA" id="ARBA00022857"/>
    </source>
</evidence>
<dbReference type="Proteomes" id="UP000481858">
    <property type="component" value="Unassembled WGS sequence"/>
</dbReference>
<gene>
    <name evidence="4" type="ORF">GQX73_g5702</name>
</gene>
<dbReference type="InterPro" id="IPR036291">
    <property type="entry name" value="NAD(P)-bd_dom_sf"/>
</dbReference>